<dbReference type="PANTHER" id="PTHR43861">
    <property type="entry name" value="TRANS-ACONITATE 2-METHYLTRANSFERASE-RELATED"/>
    <property type="match status" value="1"/>
</dbReference>
<dbReference type="Pfam" id="PF13847">
    <property type="entry name" value="Methyltransf_31"/>
    <property type="match status" value="1"/>
</dbReference>
<accession>A0A6G3ZVN9</accession>
<dbReference type="Gene3D" id="3.40.50.150">
    <property type="entry name" value="Vaccinia Virus protein VP39"/>
    <property type="match status" value="1"/>
</dbReference>
<dbReference type="RefSeq" id="WP_163942781.1">
    <property type="nucleotide sequence ID" value="NZ_JAAIKC010000001.1"/>
</dbReference>
<comment type="caution">
    <text evidence="2">The sequence shown here is derived from an EMBL/GenBank/DDBJ whole genome shotgun (WGS) entry which is preliminary data.</text>
</comment>
<protein>
    <submittedName>
        <fullName evidence="2">Class I SAM-dependent methyltransferase</fullName>
    </submittedName>
</protein>
<dbReference type="CDD" id="cd02440">
    <property type="entry name" value="AdoMet_MTases"/>
    <property type="match status" value="1"/>
</dbReference>
<gene>
    <name evidence="2" type="ORF">GK047_06445</name>
</gene>
<dbReference type="EMBL" id="JAAIKC010000001">
    <property type="protein sequence ID" value="NEW05659.1"/>
    <property type="molecule type" value="Genomic_DNA"/>
</dbReference>
<keyword evidence="2" id="KW-0808">Transferase</keyword>
<evidence type="ECO:0000313" key="2">
    <source>
        <dbReference type="EMBL" id="NEW05659.1"/>
    </source>
</evidence>
<dbReference type="GO" id="GO:0008168">
    <property type="term" value="F:methyltransferase activity"/>
    <property type="evidence" value="ECO:0007669"/>
    <property type="project" value="UniProtKB-KW"/>
</dbReference>
<name>A0A6G3ZVN9_9BACL</name>
<dbReference type="GO" id="GO:0032259">
    <property type="term" value="P:methylation"/>
    <property type="evidence" value="ECO:0007669"/>
    <property type="project" value="UniProtKB-KW"/>
</dbReference>
<reference evidence="2" key="1">
    <citation type="submission" date="2020-02" db="EMBL/GenBank/DDBJ databases">
        <authorList>
            <person name="Shen X.-R."/>
            <person name="Zhang Y.-X."/>
        </authorList>
    </citation>
    <scope>NUCLEOTIDE SEQUENCE</scope>
    <source>
        <strain evidence="2">SYP-B3998</strain>
    </source>
</reference>
<proteinExistence type="predicted"/>
<dbReference type="SUPFAM" id="SSF53335">
    <property type="entry name" value="S-adenosyl-L-methionine-dependent methyltransferases"/>
    <property type="match status" value="1"/>
</dbReference>
<keyword evidence="2" id="KW-0489">Methyltransferase</keyword>
<evidence type="ECO:0000259" key="1">
    <source>
        <dbReference type="Pfam" id="PF13847"/>
    </source>
</evidence>
<feature type="domain" description="Methyltransferase" evidence="1">
    <location>
        <begin position="47"/>
        <end position="152"/>
    </location>
</feature>
<organism evidence="2">
    <name type="scientific">Paenibacillus sp. SYP-B3998</name>
    <dbReference type="NCBI Taxonomy" id="2678564"/>
    <lineage>
        <taxon>Bacteria</taxon>
        <taxon>Bacillati</taxon>
        <taxon>Bacillota</taxon>
        <taxon>Bacilli</taxon>
        <taxon>Bacillales</taxon>
        <taxon>Paenibacillaceae</taxon>
        <taxon>Paenibacillus</taxon>
    </lineage>
</organism>
<dbReference type="InterPro" id="IPR029063">
    <property type="entry name" value="SAM-dependent_MTases_sf"/>
</dbReference>
<sequence length="187" mass="22019">MIYQKREKSLDVWNKEFETGKWTQVFEAMDEVPRYSVVTGYLQSYRSNAAILDLGCGQGMLLKYMQYYERYLGVDFSEEALKLARSLTTERCTFIHSDIEVFTPDDRYDLIIFNECLYYFDHPLDLMERYKAFLRPDGAFIISLHVREASEIIRQNLIQSREYAILSDVQLTTDANSWTVSLIRPKA</sequence>
<dbReference type="AlphaFoldDB" id="A0A6G3ZVN9"/>
<dbReference type="InterPro" id="IPR025714">
    <property type="entry name" value="Methyltranfer_dom"/>
</dbReference>